<evidence type="ECO:0000256" key="1">
    <source>
        <dbReference type="SAM" id="MobiDB-lite"/>
    </source>
</evidence>
<dbReference type="Proteomes" id="UP000176562">
    <property type="component" value="Chromosome"/>
</dbReference>
<evidence type="ECO:0000256" key="2">
    <source>
        <dbReference type="SAM" id="Phobius"/>
    </source>
</evidence>
<sequence length="94" mass="9792">MSENRKPDQSLERAAAAARARAEAGRADPEPSLARRLGQIGVLGWVIVGPTLAGLFAGRFCDGLAGTGITFSAAGLMLGAGLGLWLAFRWMHGQ</sequence>
<dbReference type="EMBL" id="CP017781">
    <property type="protein sequence ID" value="AOZ69231.1"/>
    <property type="molecule type" value="Genomic_DNA"/>
</dbReference>
<keyword evidence="2" id="KW-0472">Membrane</keyword>
<gene>
    <name evidence="3" type="ORF">LPB142_07785</name>
</gene>
<feature type="region of interest" description="Disordered" evidence="1">
    <location>
        <begin position="1"/>
        <end position="30"/>
    </location>
</feature>
<keyword evidence="2" id="KW-0812">Transmembrane</keyword>
<dbReference type="RefSeq" id="WP_071166031.1">
    <property type="nucleotide sequence ID" value="NZ_CP017781.1"/>
</dbReference>
<dbReference type="Pfam" id="PF09527">
    <property type="entry name" value="ATPase_gene1"/>
    <property type="match status" value="1"/>
</dbReference>
<keyword evidence="2" id="KW-1133">Transmembrane helix</keyword>
<dbReference type="KEGG" id="rhp:LPB142_07785"/>
<keyword evidence="4" id="KW-1185">Reference proteome</keyword>
<organism evidence="3 4">
    <name type="scientific">Rhodobacter xanthinilyticus</name>
    <dbReference type="NCBI Taxonomy" id="1850250"/>
    <lineage>
        <taxon>Bacteria</taxon>
        <taxon>Pseudomonadati</taxon>
        <taxon>Pseudomonadota</taxon>
        <taxon>Alphaproteobacteria</taxon>
        <taxon>Rhodobacterales</taxon>
        <taxon>Rhodobacter group</taxon>
        <taxon>Rhodobacter</taxon>
    </lineage>
</organism>
<dbReference type="AlphaFoldDB" id="A0A1D9MBM9"/>
<evidence type="ECO:0000313" key="4">
    <source>
        <dbReference type="Proteomes" id="UP000176562"/>
    </source>
</evidence>
<name>A0A1D9MBM9_9RHOB</name>
<accession>A0A1D9MBM9</accession>
<dbReference type="STRING" id="1850250.LPB142_07785"/>
<proteinExistence type="predicted"/>
<dbReference type="InterPro" id="IPR032820">
    <property type="entry name" value="ATPase_put"/>
</dbReference>
<reference evidence="3 4" key="1">
    <citation type="submission" date="2016-10" db="EMBL/GenBank/DDBJ databases">
        <title>Rhodobacter sp. LPB0142, isolated from sea water.</title>
        <authorList>
            <person name="Kim E."/>
            <person name="Yi H."/>
        </authorList>
    </citation>
    <scope>NUCLEOTIDE SEQUENCE [LARGE SCALE GENOMIC DNA]</scope>
    <source>
        <strain evidence="3 4">LPB0142</strain>
    </source>
</reference>
<feature type="compositionally biased region" description="Basic and acidic residues" evidence="1">
    <location>
        <begin position="1"/>
        <end position="11"/>
    </location>
</feature>
<feature type="transmembrane region" description="Helical" evidence="2">
    <location>
        <begin position="40"/>
        <end position="58"/>
    </location>
</feature>
<protein>
    <submittedName>
        <fullName evidence="3">ATP synthase subunit</fullName>
    </submittedName>
</protein>
<feature type="transmembrane region" description="Helical" evidence="2">
    <location>
        <begin position="64"/>
        <end position="88"/>
    </location>
</feature>
<evidence type="ECO:0000313" key="3">
    <source>
        <dbReference type="EMBL" id="AOZ69231.1"/>
    </source>
</evidence>
<feature type="compositionally biased region" description="Basic and acidic residues" evidence="1">
    <location>
        <begin position="20"/>
        <end position="29"/>
    </location>
</feature>